<dbReference type="OrthoDB" id="307475at2759"/>
<proteinExistence type="predicted"/>
<name>A0A8J8NK29_HALGN</name>
<dbReference type="Proteomes" id="UP000785679">
    <property type="component" value="Unassembled WGS sequence"/>
</dbReference>
<comment type="caution">
    <text evidence="1">The sequence shown here is derived from an EMBL/GenBank/DDBJ whole genome shotgun (WGS) entry which is preliminary data.</text>
</comment>
<reference evidence="1" key="1">
    <citation type="submission" date="2019-06" db="EMBL/GenBank/DDBJ databases">
        <authorList>
            <person name="Zheng W."/>
        </authorList>
    </citation>
    <scope>NUCLEOTIDE SEQUENCE</scope>
    <source>
        <strain evidence="1">QDHG01</strain>
    </source>
</reference>
<evidence type="ECO:0000313" key="2">
    <source>
        <dbReference type="Proteomes" id="UP000785679"/>
    </source>
</evidence>
<sequence>MQGIDTASTLKQLIFAYKGSQFCAKERADFVLCRATPAGKLGDPELCEGKVANFLQCYHDMVKESNAACQKQYEGAFECLSKHTQDHENLGDAEGACTRALEEFAKCRQ</sequence>
<organism evidence="1 2">
    <name type="scientific">Halteria grandinella</name>
    <dbReference type="NCBI Taxonomy" id="5974"/>
    <lineage>
        <taxon>Eukaryota</taxon>
        <taxon>Sar</taxon>
        <taxon>Alveolata</taxon>
        <taxon>Ciliophora</taxon>
        <taxon>Intramacronucleata</taxon>
        <taxon>Spirotrichea</taxon>
        <taxon>Stichotrichia</taxon>
        <taxon>Sporadotrichida</taxon>
        <taxon>Halteriidae</taxon>
        <taxon>Halteria</taxon>
    </lineage>
</organism>
<dbReference type="EMBL" id="RRYP01014364">
    <property type="protein sequence ID" value="TNV76014.1"/>
    <property type="molecule type" value="Genomic_DNA"/>
</dbReference>
<evidence type="ECO:0000313" key="1">
    <source>
        <dbReference type="EMBL" id="TNV76014.1"/>
    </source>
</evidence>
<protein>
    <submittedName>
        <fullName evidence="1">Uncharacterized protein</fullName>
    </submittedName>
</protein>
<dbReference type="AlphaFoldDB" id="A0A8J8NK29"/>
<keyword evidence="2" id="KW-1185">Reference proteome</keyword>
<accession>A0A8J8NK29</accession>
<gene>
    <name evidence="1" type="ORF">FGO68_gene9161</name>
</gene>